<proteinExistence type="inferred from homology"/>
<evidence type="ECO:0000313" key="11">
    <source>
        <dbReference type="Proteomes" id="UP000218172"/>
    </source>
</evidence>
<dbReference type="Pfam" id="PF01494">
    <property type="entry name" value="FAD_binding_3"/>
    <property type="match status" value="1"/>
</dbReference>
<feature type="domain" description="FAD-binding" evidence="9">
    <location>
        <begin position="10"/>
        <end position="342"/>
    </location>
</feature>
<keyword evidence="5" id="KW-0274">FAD</keyword>
<organism evidence="10 11">
    <name type="scientific">SAR86 cluster bacterium</name>
    <dbReference type="NCBI Taxonomy" id="2030880"/>
    <lineage>
        <taxon>Bacteria</taxon>
        <taxon>Pseudomonadati</taxon>
        <taxon>Pseudomonadota</taxon>
        <taxon>Gammaproteobacteria</taxon>
        <taxon>SAR86 cluster</taxon>
    </lineage>
</organism>
<dbReference type="InterPro" id="IPR051205">
    <property type="entry name" value="UbiH/COQ6_monooxygenase"/>
</dbReference>
<gene>
    <name evidence="10" type="ORF">COC19_02030</name>
</gene>
<dbReference type="Gene3D" id="3.50.50.60">
    <property type="entry name" value="FAD/NAD(P)-binding domain"/>
    <property type="match status" value="2"/>
</dbReference>
<keyword evidence="8" id="KW-0812">Transmembrane</keyword>
<dbReference type="InterPro" id="IPR036188">
    <property type="entry name" value="FAD/NAD-bd_sf"/>
</dbReference>
<name>A0A2A4MSY1_9GAMM</name>
<keyword evidence="8" id="KW-0472">Membrane</keyword>
<dbReference type="PANTHER" id="PTHR43876">
    <property type="entry name" value="UBIQUINONE BIOSYNTHESIS MONOOXYGENASE COQ6, MITOCHONDRIAL"/>
    <property type="match status" value="1"/>
</dbReference>
<accession>A0A2A4MSY1</accession>
<keyword evidence="8" id="KW-1133">Transmembrane helix</keyword>
<evidence type="ECO:0000256" key="7">
    <source>
        <dbReference type="ARBA" id="ARBA00023033"/>
    </source>
</evidence>
<comment type="cofactor">
    <cofactor evidence="1">
        <name>FAD</name>
        <dbReference type="ChEBI" id="CHEBI:57692"/>
    </cofactor>
</comment>
<evidence type="ECO:0000256" key="5">
    <source>
        <dbReference type="ARBA" id="ARBA00022827"/>
    </source>
</evidence>
<protein>
    <submittedName>
        <fullName evidence="10">2-octaprenyl-6-methoxyphenyl hydroxylase</fullName>
    </submittedName>
</protein>
<dbReference type="PROSITE" id="PS51257">
    <property type="entry name" value="PROKAR_LIPOPROTEIN"/>
    <property type="match status" value="1"/>
</dbReference>
<keyword evidence="7" id="KW-0503">Monooxygenase</keyword>
<feature type="transmembrane region" description="Helical" evidence="8">
    <location>
        <begin position="12"/>
        <end position="33"/>
    </location>
</feature>
<evidence type="ECO:0000313" key="10">
    <source>
        <dbReference type="EMBL" id="PCH62958.1"/>
    </source>
</evidence>
<comment type="pathway">
    <text evidence="2">Cofactor biosynthesis; ubiquinone biosynthesis.</text>
</comment>
<dbReference type="EMBL" id="NVQR01000030">
    <property type="protein sequence ID" value="PCH62958.1"/>
    <property type="molecule type" value="Genomic_DNA"/>
</dbReference>
<dbReference type="GO" id="GO:0071949">
    <property type="term" value="F:FAD binding"/>
    <property type="evidence" value="ECO:0007669"/>
    <property type="project" value="InterPro"/>
</dbReference>
<evidence type="ECO:0000256" key="4">
    <source>
        <dbReference type="ARBA" id="ARBA00022630"/>
    </source>
</evidence>
<evidence type="ECO:0000256" key="3">
    <source>
        <dbReference type="ARBA" id="ARBA00005349"/>
    </source>
</evidence>
<dbReference type="AlphaFoldDB" id="A0A2A4MSY1"/>
<dbReference type="PRINTS" id="PR00420">
    <property type="entry name" value="RNGMNOXGNASE"/>
</dbReference>
<evidence type="ECO:0000256" key="6">
    <source>
        <dbReference type="ARBA" id="ARBA00023002"/>
    </source>
</evidence>
<evidence type="ECO:0000256" key="1">
    <source>
        <dbReference type="ARBA" id="ARBA00001974"/>
    </source>
</evidence>
<dbReference type="GO" id="GO:0006744">
    <property type="term" value="P:ubiquinone biosynthetic process"/>
    <property type="evidence" value="ECO:0007669"/>
    <property type="project" value="UniProtKB-UniPathway"/>
</dbReference>
<keyword evidence="6" id="KW-0560">Oxidoreductase</keyword>
<dbReference type="InterPro" id="IPR002938">
    <property type="entry name" value="FAD-bd"/>
</dbReference>
<dbReference type="NCBIfam" id="NF004356">
    <property type="entry name" value="PRK05732.1"/>
    <property type="match status" value="1"/>
</dbReference>
<evidence type="ECO:0000259" key="9">
    <source>
        <dbReference type="Pfam" id="PF01494"/>
    </source>
</evidence>
<comment type="similarity">
    <text evidence="3">Belongs to the UbiH/COQ6 family.</text>
</comment>
<evidence type="ECO:0000256" key="8">
    <source>
        <dbReference type="SAM" id="Phobius"/>
    </source>
</evidence>
<dbReference type="SUPFAM" id="SSF51905">
    <property type="entry name" value="FAD/NAD(P)-binding domain"/>
    <property type="match status" value="1"/>
</dbReference>
<dbReference type="InterPro" id="IPR010971">
    <property type="entry name" value="UbiH/COQ6"/>
</dbReference>
<dbReference type="Proteomes" id="UP000218172">
    <property type="component" value="Unassembled WGS sequence"/>
</dbReference>
<comment type="caution">
    <text evidence="10">The sequence shown here is derived from an EMBL/GenBank/DDBJ whole genome shotgun (WGS) entry which is preliminary data.</text>
</comment>
<keyword evidence="4" id="KW-0285">Flavoprotein</keyword>
<dbReference type="UniPathway" id="UPA00232"/>
<dbReference type="GO" id="GO:0008681">
    <property type="term" value="F:2-octaprenyl-6-methoxyphenol hydroxylase activity"/>
    <property type="evidence" value="ECO:0007669"/>
    <property type="project" value="TreeGrafter"/>
</dbReference>
<reference evidence="11" key="1">
    <citation type="submission" date="2017-08" db="EMBL/GenBank/DDBJ databases">
        <title>A dynamic microbial community with high functional redundancy inhabits the cold, oxic subseafloor aquifer.</title>
        <authorList>
            <person name="Tully B.J."/>
            <person name="Wheat C.G."/>
            <person name="Glazer B.T."/>
            <person name="Huber J.A."/>
        </authorList>
    </citation>
    <scope>NUCLEOTIDE SEQUENCE [LARGE SCALE GENOMIC DNA]</scope>
</reference>
<sequence>MQITSLKKQYDIVVVGGGLVGASFACAMDQALANCAGLRPISILVVEAFQQSDQSPQAQPSFDARTTALSHGSRKIFESIGLWQQLQDRVTPIHEIQVSDKGRFGSTKLNSQTEAVPALGYVIDNSHLGWGLNRAMQTSQVIELICPATINKISPNPQGMMLTITPDSSDEAAMQIQAALVVLADGGRSPICAQLGITHDVKDYGQQAIISNIAFQIPHRNIAFERFTDTGPLAVLPIAGQNNENRGALVWTVERDAAESILAQSETKKLHDLQLKFGHRLGNITRIGKCFSYPLSLSVAKEQIRPGLVLLGNVAHTLHPVAGQGLNLALRDVQCLVESLLKGIAENDYYASTRLAQQGEFKCSGDETSLGSMGLLQQYQDRQQWDQDKTIGFSHYTTRLFSSNNTALVWARKFGLFSIDLIPSFKRSFARQAMGIVPK</sequence>
<dbReference type="NCBIfam" id="TIGR01988">
    <property type="entry name" value="Ubi-OHases"/>
    <property type="match status" value="1"/>
</dbReference>
<dbReference type="PANTHER" id="PTHR43876:SF8">
    <property type="entry name" value="2-OCTAPRENYL-6-METHOXYPHENOL HYDROXYLASE"/>
    <property type="match status" value="1"/>
</dbReference>
<evidence type="ECO:0000256" key="2">
    <source>
        <dbReference type="ARBA" id="ARBA00004749"/>
    </source>
</evidence>